<proteinExistence type="predicted"/>
<evidence type="ECO:0000256" key="1">
    <source>
        <dbReference type="SAM" id="SignalP"/>
    </source>
</evidence>
<dbReference type="InterPro" id="IPR011047">
    <property type="entry name" value="Quinoprotein_ADH-like_sf"/>
</dbReference>
<dbReference type="Pfam" id="PF02368">
    <property type="entry name" value="Big_2"/>
    <property type="match status" value="1"/>
</dbReference>
<feature type="domain" description="BIG2" evidence="2">
    <location>
        <begin position="42"/>
        <end position="121"/>
    </location>
</feature>
<dbReference type="RefSeq" id="WP_379291210.1">
    <property type="nucleotide sequence ID" value="NZ_JBHTIU010000094.1"/>
</dbReference>
<dbReference type="Proteomes" id="UP001597120">
    <property type="component" value="Unassembled WGS sequence"/>
</dbReference>
<dbReference type="SUPFAM" id="SSF69322">
    <property type="entry name" value="Tricorn protease domain 2"/>
    <property type="match status" value="1"/>
</dbReference>
<dbReference type="InterPro" id="IPR003343">
    <property type="entry name" value="Big_2"/>
</dbReference>
<feature type="chain" id="PRO_5045889930" evidence="1">
    <location>
        <begin position="25"/>
        <end position="976"/>
    </location>
</feature>
<name>A0ABW3DGF6_9BACL</name>
<feature type="domain" description="BIG2" evidence="2">
    <location>
        <begin position="895"/>
        <end position="972"/>
    </location>
</feature>
<dbReference type="Gene3D" id="2.60.40.1080">
    <property type="match status" value="2"/>
</dbReference>
<dbReference type="Gene3D" id="2.130.10.10">
    <property type="entry name" value="YVTN repeat-like/Quinoprotein amine dehydrogenase"/>
    <property type="match status" value="2"/>
</dbReference>
<keyword evidence="1" id="KW-0732">Signal</keyword>
<dbReference type="SUPFAM" id="SSF50998">
    <property type="entry name" value="Quinoprotein alcohol dehydrogenase-like"/>
    <property type="match status" value="1"/>
</dbReference>
<gene>
    <name evidence="3" type="ORF">ACFQ03_22790</name>
</gene>
<evidence type="ECO:0000313" key="4">
    <source>
        <dbReference type="Proteomes" id="UP001597120"/>
    </source>
</evidence>
<dbReference type="SUPFAM" id="SSF49373">
    <property type="entry name" value="Invasin/intimin cell-adhesion fragments"/>
    <property type="match status" value="1"/>
</dbReference>
<reference evidence="4" key="1">
    <citation type="journal article" date="2019" name="Int. J. Syst. Evol. Microbiol.">
        <title>The Global Catalogue of Microorganisms (GCM) 10K type strain sequencing project: providing services to taxonomists for standard genome sequencing and annotation.</title>
        <authorList>
            <consortium name="The Broad Institute Genomics Platform"/>
            <consortium name="The Broad Institute Genome Sequencing Center for Infectious Disease"/>
            <person name="Wu L."/>
            <person name="Ma J."/>
        </authorList>
    </citation>
    <scope>NUCLEOTIDE SEQUENCE [LARGE SCALE GENOMIC DNA]</scope>
    <source>
        <strain evidence="4">CCUG 57263</strain>
    </source>
</reference>
<feature type="signal peptide" evidence="1">
    <location>
        <begin position="1"/>
        <end position="24"/>
    </location>
</feature>
<accession>A0ABW3DGF6</accession>
<comment type="caution">
    <text evidence="3">The sequence shown here is derived from an EMBL/GenBank/DDBJ whole genome shotgun (WGS) entry which is preliminary data.</text>
</comment>
<protein>
    <submittedName>
        <fullName evidence="3">Ig-like domain-containing protein</fullName>
    </submittedName>
</protein>
<dbReference type="SMART" id="SM00635">
    <property type="entry name" value="BID_2"/>
    <property type="match status" value="2"/>
</dbReference>
<dbReference type="InterPro" id="IPR008964">
    <property type="entry name" value="Invasin/intimin_cell_adhesion"/>
</dbReference>
<keyword evidence="4" id="KW-1185">Reference proteome</keyword>
<dbReference type="EMBL" id="JBHTIU010000094">
    <property type="protein sequence ID" value="MFD0871961.1"/>
    <property type="molecule type" value="Genomic_DNA"/>
</dbReference>
<dbReference type="InterPro" id="IPR015943">
    <property type="entry name" value="WD40/YVTN_repeat-like_dom_sf"/>
</dbReference>
<sequence length="976" mass="106017">MLRRWTALVLIGLCSMLAVMPVFANSSESLGGMHNELAEGKIPQSIKIVPQALNLKEGKSKEVRVIAKFHKGGSEQVSDVILTVSDKTVLSVSGMTVRALKEGEATLKATYRGVSDEIRVRVKGAGAGEDRRSTYRFQYDLPETAGAGQYLQVPVTLETEELGKEGYEDVTITFEKIEGPGDLLFRAEDSSGVVHTFMNKGEWAPGKDLPAQYRQTETWTLKFSRIGTYTFVYRVVDAEGAVIAETPQVVEVTPYMEDLGVQIANLTIMTGAFGQDTAGKDVGYTVIVGDPGQFAIVDTESEEVVRTFDLPGATGSWSIVTAEDGTVYIGSYPNGHLYKYTPGADLVEDLGQPVAGTTVIYGMIPGKDGKIYGGTYPGGNLFQYDPANGMTDYGQMKPGEQYVRGVAYDREKELLYAGVGAHAALIEFNPATGAKRNLLPDEYAKYSFVYDLNLVGGKLFIKLDPGYNMVVLDVATGSVDAEFTAHSRGIIADPTRNVVYYTNGAHLYEYNLDTKTTGQVMIGGHPAVLGQTAIGWSFVRLNDPDYPGPTLFGFIGNYEGKAFKYNLQTQKLKVFTLPLPAQPTDIFNVAAGPDGNIYSNGYISGGVGIFNPDTRTIVRQTGIGQSESILTLGNKMYFGVYPDAKIFEYDLSKPWKSKQNPRQLFTMGSENQNRPVAMAGSEADQKLFIGTSPHYGMLGGAFTIYDIATGQADIRRNLIPDQSVISLAYKDGKVYGGSSIYGESSKPVAQEAKLFIWDIAEGRITYETVPVPGLTAIGALLVGPEGHIWGLAQGTLFIFDPEKQEVIYREEKFPGLGYERGGVELELGKDGYIYGTAQGKLFQIDPESKEVTILRNQDSHRLAQDAYGNLYFKNGPATSYGNTLWRYTIEDRTVSVTSVTLDRTELHLAPGESAVLKAEVAPVFTSNRNVIWESDNIAVATVDAAGQVQAMATGTATIKVTTQDGGLIAVCLVHVK</sequence>
<evidence type="ECO:0000313" key="3">
    <source>
        <dbReference type="EMBL" id="MFD0871961.1"/>
    </source>
</evidence>
<organism evidence="3 4">
    <name type="scientific">Paenibacillus residui</name>
    <dbReference type="NCBI Taxonomy" id="629724"/>
    <lineage>
        <taxon>Bacteria</taxon>
        <taxon>Bacillati</taxon>
        <taxon>Bacillota</taxon>
        <taxon>Bacilli</taxon>
        <taxon>Bacillales</taxon>
        <taxon>Paenibacillaceae</taxon>
        <taxon>Paenibacillus</taxon>
    </lineage>
</organism>
<evidence type="ECO:0000259" key="2">
    <source>
        <dbReference type="SMART" id="SM00635"/>
    </source>
</evidence>